<dbReference type="PROSITE" id="PS51331">
    <property type="entry name" value="THYX"/>
    <property type="match status" value="1"/>
</dbReference>
<accession>A0A142K971</accession>
<sequence>MSVKFVLPSVEVAGITHPSDHVLDALDWFRDENSGDWDDLEQALPEYGGRMCYQSWDRPNPATATNSGYLHNIQKQSHYSVLEHTSVSFAIEGVSRTLSHEFVRHRHFSYSQLSQRYVDSSDVAFVLPPAFEGDELAERMFEIDAEHSLRAYEFYQNHQMAKGLTKKQARESARAALLNAAETKFLVSGNLRAWMEFLVKRDNPAADAEIQRLARMISDELAYIAPAVFSEESRKTWDTSYAQRVARQ</sequence>
<dbReference type="CDD" id="cd20175">
    <property type="entry name" value="ThyX"/>
    <property type="match status" value="1"/>
</dbReference>
<dbReference type="NCBIfam" id="TIGR02170">
    <property type="entry name" value="thyX"/>
    <property type="match status" value="1"/>
</dbReference>
<dbReference type="SUPFAM" id="SSF69796">
    <property type="entry name" value="Thymidylate synthase-complementing protein Thy1"/>
    <property type="match status" value="1"/>
</dbReference>
<dbReference type="Pfam" id="PF02511">
    <property type="entry name" value="Thy1"/>
    <property type="match status" value="1"/>
</dbReference>
<dbReference type="GO" id="GO:0050797">
    <property type="term" value="F:thymidylate synthase (FAD) activity"/>
    <property type="evidence" value="ECO:0007669"/>
    <property type="project" value="InterPro"/>
</dbReference>
<dbReference type="GO" id="GO:0006231">
    <property type="term" value="P:dTMP biosynthetic process"/>
    <property type="evidence" value="ECO:0007669"/>
    <property type="project" value="InterPro"/>
</dbReference>
<evidence type="ECO:0000313" key="2">
    <source>
        <dbReference type="Proteomes" id="UP000201371"/>
    </source>
</evidence>
<dbReference type="GO" id="GO:0050660">
    <property type="term" value="F:flavin adenine dinucleotide binding"/>
    <property type="evidence" value="ECO:0007669"/>
    <property type="project" value="InterPro"/>
</dbReference>
<dbReference type="GO" id="GO:0070402">
    <property type="term" value="F:NADPH binding"/>
    <property type="evidence" value="ECO:0007669"/>
    <property type="project" value="TreeGrafter"/>
</dbReference>
<reference evidence="2" key="1">
    <citation type="submission" date="2016-03" db="EMBL/GenBank/DDBJ databases">
        <authorList>
            <person name="Ploux O."/>
        </authorList>
    </citation>
    <scope>NUCLEOTIDE SEQUENCE [LARGE SCALE GENOMIC DNA]</scope>
</reference>
<evidence type="ECO:0000313" key="1">
    <source>
        <dbReference type="EMBL" id="AMS02654.1"/>
    </source>
</evidence>
<keyword evidence="2" id="KW-1185">Reference proteome</keyword>
<dbReference type="KEGG" id="vg:29125072"/>
<dbReference type="GeneID" id="29125072"/>
<organism evidence="1 2">
    <name type="scientific">Gordonia phage Yvonnetastic</name>
    <dbReference type="NCBI Taxonomy" id="1821566"/>
    <lineage>
        <taxon>Viruses</taxon>
        <taxon>Duplodnaviria</taxon>
        <taxon>Heunggongvirae</taxon>
        <taxon>Uroviricota</taxon>
        <taxon>Caudoviricetes</taxon>
        <taxon>Yvonnevirus</taxon>
        <taxon>Yvonnevirus yvonnetastic</taxon>
        <taxon>Gordonia virus Yvonnetastic</taxon>
    </lineage>
</organism>
<dbReference type="GO" id="GO:0004799">
    <property type="term" value="F:thymidylate synthase activity"/>
    <property type="evidence" value="ECO:0007669"/>
    <property type="project" value="TreeGrafter"/>
</dbReference>
<dbReference type="EMBL" id="KU963248">
    <property type="protein sequence ID" value="AMS02654.1"/>
    <property type="molecule type" value="Genomic_DNA"/>
</dbReference>
<dbReference type="RefSeq" id="YP_009301164.1">
    <property type="nucleotide sequence ID" value="NC_031230.1"/>
</dbReference>
<dbReference type="InterPro" id="IPR003669">
    <property type="entry name" value="Thymidylate_synthase_ThyX"/>
</dbReference>
<protein>
    <submittedName>
        <fullName evidence="1">ThyX-like thymidylate synthase</fullName>
    </submittedName>
</protein>
<dbReference type="OrthoDB" id="6961at10239"/>
<name>A0A142K971_9CAUD</name>
<dbReference type="InterPro" id="IPR036098">
    <property type="entry name" value="Thymidylate_synthase_ThyX_sf"/>
</dbReference>
<dbReference type="Gene3D" id="3.30.1360.170">
    <property type="match status" value="1"/>
</dbReference>
<dbReference type="Proteomes" id="UP000201371">
    <property type="component" value="Segment"/>
</dbReference>
<gene>
    <name evidence="1" type="primary">110</name>
    <name evidence="1" type="ORF">SEA_YVONNETASTIC_110</name>
</gene>
<dbReference type="PANTHER" id="PTHR34934">
    <property type="entry name" value="FLAVIN-DEPENDENT THYMIDYLATE SYNTHASE"/>
    <property type="match status" value="1"/>
</dbReference>
<proteinExistence type="inferred from homology"/>
<dbReference type="HAMAP" id="MF_01408">
    <property type="entry name" value="ThyX"/>
    <property type="match status" value="1"/>
</dbReference>
<dbReference type="PANTHER" id="PTHR34934:SF1">
    <property type="entry name" value="FLAVIN-DEPENDENT THYMIDYLATE SYNTHASE"/>
    <property type="match status" value="1"/>
</dbReference>